<name>A0A2A9FJP7_9PSEU</name>
<evidence type="ECO:0000256" key="1">
    <source>
        <dbReference type="SAM" id="MobiDB-lite"/>
    </source>
</evidence>
<evidence type="ECO:0008006" key="4">
    <source>
        <dbReference type="Google" id="ProtNLM"/>
    </source>
</evidence>
<dbReference type="EMBL" id="PDJK01000002">
    <property type="protein sequence ID" value="PFG50971.1"/>
    <property type="molecule type" value="Genomic_DNA"/>
</dbReference>
<accession>A0A2A9FJP7</accession>
<keyword evidence="3" id="KW-1185">Reference proteome</keyword>
<gene>
    <name evidence="2" type="ORF">ATK36_6233</name>
</gene>
<dbReference type="Proteomes" id="UP000243542">
    <property type="component" value="Unassembled WGS sequence"/>
</dbReference>
<sequence length="155" mass="16407">MKEALLDAPCSRRDDRPEPRDTGLGEGLPRSRWAGALYGAGQVIGSFGRLRDGAARHSDAPGRTDQVEPALVEKVLPVVGWVAEGSVSLPEEDLRLLDRYAAEQGIESRSAALHAAVEALRAGQLGGAYEDAWGSWDTSGEADAWDAIVGDGLKA</sequence>
<feature type="region of interest" description="Disordered" evidence="1">
    <location>
        <begin position="1"/>
        <end position="29"/>
    </location>
</feature>
<organism evidence="2 3">
    <name type="scientific">Amycolatopsis sulphurea</name>
    <dbReference type="NCBI Taxonomy" id="76022"/>
    <lineage>
        <taxon>Bacteria</taxon>
        <taxon>Bacillati</taxon>
        <taxon>Actinomycetota</taxon>
        <taxon>Actinomycetes</taxon>
        <taxon>Pseudonocardiales</taxon>
        <taxon>Pseudonocardiaceae</taxon>
        <taxon>Amycolatopsis</taxon>
    </lineage>
</organism>
<feature type="compositionally biased region" description="Basic and acidic residues" evidence="1">
    <location>
        <begin position="1"/>
        <end position="23"/>
    </location>
</feature>
<dbReference type="CDD" id="cd22231">
    <property type="entry name" value="RHH_NikR_HicB-like"/>
    <property type="match status" value="1"/>
</dbReference>
<proteinExistence type="predicted"/>
<evidence type="ECO:0000313" key="3">
    <source>
        <dbReference type="Proteomes" id="UP000243542"/>
    </source>
</evidence>
<comment type="caution">
    <text evidence="2">The sequence shown here is derived from an EMBL/GenBank/DDBJ whole genome shotgun (WGS) entry which is preliminary data.</text>
</comment>
<reference evidence="2 3" key="1">
    <citation type="submission" date="2017-10" db="EMBL/GenBank/DDBJ databases">
        <title>Sequencing the genomes of 1000 actinobacteria strains.</title>
        <authorList>
            <person name="Klenk H.-P."/>
        </authorList>
    </citation>
    <scope>NUCLEOTIDE SEQUENCE [LARGE SCALE GENOMIC DNA]</scope>
    <source>
        <strain evidence="2 3">DSM 46092</strain>
    </source>
</reference>
<evidence type="ECO:0000313" key="2">
    <source>
        <dbReference type="EMBL" id="PFG50971.1"/>
    </source>
</evidence>
<dbReference type="AlphaFoldDB" id="A0A2A9FJP7"/>
<protein>
    <recommendedName>
        <fullName evidence="4">Ribbon-helix-helix CopG family protein</fullName>
    </recommendedName>
</protein>